<name>A0ACD3R7Y4_LARCR</name>
<organism evidence="1 2">
    <name type="scientific">Larimichthys crocea</name>
    <name type="common">Large yellow croaker</name>
    <name type="synonym">Pseudosciaena crocea</name>
    <dbReference type="NCBI Taxonomy" id="215358"/>
    <lineage>
        <taxon>Eukaryota</taxon>
        <taxon>Metazoa</taxon>
        <taxon>Chordata</taxon>
        <taxon>Craniata</taxon>
        <taxon>Vertebrata</taxon>
        <taxon>Euteleostomi</taxon>
        <taxon>Actinopterygii</taxon>
        <taxon>Neopterygii</taxon>
        <taxon>Teleostei</taxon>
        <taxon>Neoteleostei</taxon>
        <taxon>Acanthomorphata</taxon>
        <taxon>Eupercaria</taxon>
        <taxon>Sciaenidae</taxon>
        <taxon>Larimichthys</taxon>
    </lineage>
</organism>
<proteinExistence type="predicted"/>
<sequence length="1103" mass="119413">MGAGEALRRVLECLASGILMADGAGISDPCEKEATDAIGHLDHQQREDITASAQHALRLSAFGQLHKVLGMDPLPSKMPKKPRSETPIDYTAPEEKAEPPQAMNALMRLNQLKPGLQYKLVSQTGPVHVPVFTMAVEVDGTTFEASGPSKRTAKLHVAVKVLQDMGLPTGVELKTAEPVKSEETVVAATVEELRPVVTPVETATAATGTANADTTDAVETARQQGPILTKHGKNPVMELNEKRRGLKYELISETGGSHDKRFVMEVEIDGQKFQGTGSNKKVAKAYAALAALERLFPEGSVAEAAKKKKGPPMHAQGFGMMGASGVGDGAMPRGRGRGGRGRGRGRGFNNGGGYGQGGGFGTYGYGNSANSGYNYYNNGGTNGGAGASSSPSGGPPPSTAPGSAQGSYGSYYQNDGAYSATSAAKPPKKKPPMHKGGKPPFPGPPGANTGSVGGYQSSSPAGQGSYNQYGQGYGQGKKSFNQNQGGPGAYSYSTAYPSQVTGGAGGGQDYSYEGFNNQSNYSSQGGGGGGGSNNGNNSNNQGFGANHSQYHSPAQYTSIYGTPVPHFLTSRYTVTFGFLESDVTSGLFRASQGSSMADAGVVETLLQRVEKADDGVDSLEVASSLGVDHQVIVGAVKSLQALGDVISAELRSSKRWELTAEGTEIAEQGSHEARVFSSIPLEGLPQGELMKLSFGKIGFSKAMSNKWIRVDKAHDGGPRIFRTVESIDDQVREKLLVVKKGNMTELEEKEKNELKKRKLLSEVTVKSYWITKGNSFSTTITKQETELTPEMIANGSWKEKKFKPYNFEALGVAPDCGHLHPLMKVRTQFRQIFLEMGFTEMPTNNFIESSFWNFDSLFQPQQHPARDQHDTFFLSVSLMILNIVFQTQHSHTEFPQEYLERVKKVHSEGGFGSQGYKYDWKIEEAQKNILRTHTTAVSARMLYKLAQQEKFTPVKYFSIDRVFRNETLDATHLAEFHQIEGVVADYGLTLGDLMGILHQFFTKLGITKLRFKPAYNPYTEPSMEVFSYHEGLKKWVEVGNSGVFRPEMLLPMGLPEDVSVIAWGLSLERPTMIKYGINNIRELVGHKVNLQMVYDSPICRLES</sequence>
<gene>
    <name evidence="1" type="ORF">E3U43_021711</name>
</gene>
<comment type="caution">
    <text evidence="1">The sequence shown here is derived from an EMBL/GenBank/DDBJ whole genome shotgun (WGS) entry which is preliminary data.</text>
</comment>
<reference evidence="1" key="1">
    <citation type="submission" date="2018-11" db="EMBL/GenBank/DDBJ databases">
        <title>The sequence and de novo assembly of Larimichthys crocea genome using PacBio and Hi-C technologies.</title>
        <authorList>
            <person name="Xu P."/>
            <person name="Chen B."/>
            <person name="Zhou Z."/>
            <person name="Ke Q."/>
            <person name="Wu Y."/>
            <person name="Bai H."/>
            <person name="Pu F."/>
        </authorList>
    </citation>
    <scope>NUCLEOTIDE SEQUENCE</scope>
    <source>
        <tissue evidence="1">Muscle</tissue>
    </source>
</reference>
<keyword evidence="2" id="KW-1185">Reference proteome</keyword>
<evidence type="ECO:0000313" key="2">
    <source>
        <dbReference type="Proteomes" id="UP000793456"/>
    </source>
</evidence>
<dbReference type="EMBL" id="CM011682">
    <property type="protein sequence ID" value="TMS15249.1"/>
    <property type="molecule type" value="Genomic_DNA"/>
</dbReference>
<evidence type="ECO:0000313" key="1">
    <source>
        <dbReference type="EMBL" id="TMS15249.1"/>
    </source>
</evidence>
<protein>
    <submittedName>
        <fullName evidence="1">Uncharacterized protein</fullName>
    </submittedName>
</protein>
<accession>A0ACD3R7Y4</accession>
<dbReference type="Proteomes" id="UP000793456">
    <property type="component" value="Chromosome IX"/>
</dbReference>